<proteinExistence type="predicted"/>
<dbReference type="InParanoid" id="M5DZ54"/>
<evidence type="ECO:0000313" key="2">
    <source>
        <dbReference type="EMBL" id="CCU78461.1"/>
    </source>
</evidence>
<sequence>MRSSNFPAAERERSPAAERFRQLKKMKSSLSFTGELKY</sequence>
<feature type="region of interest" description="Disordered" evidence="1">
    <location>
        <begin position="1"/>
        <end position="22"/>
    </location>
</feature>
<protein>
    <submittedName>
        <fullName evidence="2">Uncharacterized protein</fullName>
    </submittedName>
</protein>
<reference evidence="3" key="1">
    <citation type="journal article" date="2013" name="Genome Announc.">
        <title>Genome Sequence of Halanaerobium saccharolyticum subsp. saccharolyticum Strain DSM 6643T, a Halophilic Hydrogen-Producing Bacterium.</title>
        <authorList>
            <person name="Kivisto A."/>
            <person name="Larjo A."/>
            <person name="Ciranna A."/>
            <person name="Santala V."/>
            <person name="Roos C."/>
            <person name="Karp M."/>
        </authorList>
    </citation>
    <scope>NUCLEOTIDE SEQUENCE [LARGE SCALE GENOMIC DNA]</scope>
    <source>
        <strain evidence="3">DSM 6643</strain>
    </source>
</reference>
<dbReference type="Proteomes" id="UP000012063">
    <property type="component" value="Unassembled WGS sequence"/>
</dbReference>
<gene>
    <name evidence="2" type="ORF">HSACCH_00629</name>
</gene>
<feature type="compositionally biased region" description="Basic and acidic residues" evidence="1">
    <location>
        <begin position="9"/>
        <end position="21"/>
    </location>
</feature>
<comment type="caution">
    <text evidence="2">The sequence shown here is derived from an EMBL/GenBank/DDBJ whole genome shotgun (WGS) entry which is preliminary data.</text>
</comment>
<name>M5DZ54_9FIRM</name>
<accession>M5DZ54</accession>
<keyword evidence="3" id="KW-1185">Reference proteome</keyword>
<dbReference type="EMBL" id="CAUI01000005">
    <property type="protein sequence ID" value="CCU78461.1"/>
    <property type="molecule type" value="Genomic_DNA"/>
</dbReference>
<organism evidence="2 3">
    <name type="scientific">Halanaerobium saccharolyticum subsp. saccharolyticum DSM 6643</name>
    <dbReference type="NCBI Taxonomy" id="1293054"/>
    <lineage>
        <taxon>Bacteria</taxon>
        <taxon>Bacillati</taxon>
        <taxon>Bacillota</taxon>
        <taxon>Clostridia</taxon>
        <taxon>Halanaerobiales</taxon>
        <taxon>Halanaerobiaceae</taxon>
        <taxon>Halanaerobium</taxon>
    </lineage>
</organism>
<evidence type="ECO:0000256" key="1">
    <source>
        <dbReference type="SAM" id="MobiDB-lite"/>
    </source>
</evidence>
<evidence type="ECO:0000313" key="3">
    <source>
        <dbReference type="Proteomes" id="UP000012063"/>
    </source>
</evidence>
<dbReference type="AlphaFoldDB" id="M5DZ54"/>
<dbReference type="STRING" id="1293054.HSACCH_00629"/>